<feature type="transmembrane region" description="Helical" evidence="1">
    <location>
        <begin position="150"/>
        <end position="167"/>
    </location>
</feature>
<proteinExistence type="predicted"/>
<feature type="transmembrane region" description="Helical" evidence="1">
    <location>
        <begin position="12"/>
        <end position="31"/>
    </location>
</feature>
<feature type="transmembrane region" description="Helical" evidence="1">
    <location>
        <begin position="173"/>
        <end position="191"/>
    </location>
</feature>
<feature type="transmembrane region" description="Helical" evidence="1">
    <location>
        <begin position="82"/>
        <end position="110"/>
    </location>
</feature>
<evidence type="ECO:0000313" key="3">
    <source>
        <dbReference type="EMBL" id="QKG71472.1"/>
    </source>
</evidence>
<sequence>MEQQAGVATKRWTAIGLVVALFGIPAIAAIARLTGPGDPTVTTLRELAILALTVVLLLIVTKGERLPLSSIGLRFDRIGRSVFQGFILSIVLVLAAVGALAALAALGLPYGSGAKIAPSLALVTLTVIRAGIAEEIFFRGFALERIEALTGSKVAAVVITVAAFAGFHFSGGLAGVLLAFVLGLILTLYYVWKRDLLAAIVAHFLVDFVPNVVLPLLGGEG</sequence>
<dbReference type="PANTHER" id="PTHR39430">
    <property type="entry name" value="MEMBRANE-ASSOCIATED PROTEASE-RELATED"/>
    <property type="match status" value="1"/>
</dbReference>
<keyword evidence="1" id="KW-0812">Transmembrane</keyword>
<dbReference type="Pfam" id="PF02517">
    <property type="entry name" value="Rce1-like"/>
    <property type="match status" value="1"/>
</dbReference>
<feature type="domain" description="CAAX prenyl protease 2/Lysostaphin resistance protein A-like" evidence="2">
    <location>
        <begin position="119"/>
        <end position="209"/>
    </location>
</feature>
<dbReference type="RefSeq" id="WP_173214423.1">
    <property type="nucleotide sequence ID" value="NZ_CP053921.1"/>
</dbReference>
<gene>
    <name evidence="3" type="ORF">HQR01_08915</name>
</gene>
<name>A0A7D3Y029_9SPHN</name>
<evidence type="ECO:0000259" key="2">
    <source>
        <dbReference type="Pfam" id="PF02517"/>
    </source>
</evidence>
<dbReference type="InterPro" id="IPR003675">
    <property type="entry name" value="Rce1/LyrA-like_dom"/>
</dbReference>
<dbReference type="GO" id="GO:0004175">
    <property type="term" value="F:endopeptidase activity"/>
    <property type="evidence" value="ECO:0007669"/>
    <property type="project" value="UniProtKB-ARBA"/>
</dbReference>
<dbReference type="GO" id="GO:0006508">
    <property type="term" value="P:proteolysis"/>
    <property type="evidence" value="ECO:0007669"/>
    <property type="project" value="UniProtKB-KW"/>
</dbReference>
<dbReference type="GO" id="GO:0080120">
    <property type="term" value="P:CAAX-box protein maturation"/>
    <property type="evidence" value="ECO:0007669"/>
    <property type="project" value="UniProtKB-ARBA"/>
</dbReference>
<evidence type="ECO:0000313" key="4">
    <source>
        <dbReference type="Proteomes" id="UP000504693"/>
    </source>
</evidence>
<keyword evidence="3" id="KW-0482">Metalloprotease</keyword>
<feature type="transmembrane region" description="Helical" evidence="1">
    <location>
        <begin position="43"/>
        <end position="61"/>
    </location>
</feature>
<keyword evidence="1" id="KW-1133">Transmembrane helix</keyword>
<feature type="transmembrane region" description="Helical" evidence="1">
    <location>
        <begin position="196"/>
        <end position="217"/>
    </location>
</feature>
<accession>A0A7D3Y029</accession>
<dbReference type="KEGG" id="emv:HQR01_08915"/>
<reference evidence="3 4" key="1">
    <citation type="submission" date="2020-05" db="EMBL/GenBank/DDBJ databases">
        <title>Erythrobacter mangrovi sp. nov., isolated from rhizosphere soil of mangrove plant (Kandelia candel).</title>
        <authorList>
            <person name="Ye Y.H."/>
        </authorList>
    </citation>
    <scope>NUCLEOTIDE SEQUENCE [LARGE SCALE GENOMIC DNA]</scope>
    <source>
        <strain evidence="3 4">EB310</strain>
    </source>
</reference>
<organism evidence="3 4">
    <name type="scientific">Erythrobacter mangrovi</name>
    <dbReference type="NCBI Taxonomy" id="2739433"/>
    <lineage>
        <taxon>Bacteria</taxon>
        <taxon>Pseudomonadati</taxon>
        <taxon>Pseudomonadota</taxon>
        <taxon>Alphaproteobacteria</taxon>
        <taxon>Sphingomonadales</taxon>
        <taxon>Erythrobacteraceae</taxon>
        <taxon>Erythrobacter/Porphyrobacter group</taxon>
        <taxon>Erythrobacter</taxon>
    </lineage>
</organism>
<dbReference type="Proteomes" id="UP000504693">
    <property type="component" value="Chromosome"/>
</dbReference>
<keyword evidence="1" id="KW-0472">Membrane</keyword>
<protein>
    <submittedName>
        <fullName evidence="3">CPBP family intramembrane metalloprotease</fullName>
    </submittedName>
</protein>
<dbReference type="AlphaFoldDB" id="A0A7D3Y029"/>
<dbReference type="PANTHER" id="PTHR39430:SF1">
    <property type="entry name" value="PROTEASE"/>
    <property type="match status" value="1"/>
</dbReference>
<dbReference type="GO" id="GO:0008237">
    <property type="term" value="F:metallopeptidase activity"/>
    <property type="evidence" value="ECO:0007669"/>
    <property type="project" value="UniProtKB-KW"/>
</dbReference>
<keyword evidence="3" id="KW-0378">Hydrolase</keyword>
<keyword evidence="3" id="KW-0645">Protease</keyword>
<keyword evidence="4" id="KW-1185">Reference proteome</keyword>
<feature type="transmembrane region" description="Helical" evidence="1">
    <location>
        <begin position="116"/>
        <end position="138"/>
    </location>
</feature>
<evidence type="ECO:0000256" key="1">
    <source>
        <dbReference type="SAM" id="Phobius"/>
    </source>
</evidence>
<dbReference type="EMBL" id="CP053921">
    <property type="protein sequence ID" value="QKG71472.1"/>
    <property type="molecule type" value="Genomic_DNA"/>
</dbReference>